<sequence>MKTILIILTILSTQIFYSQIKIQEDNLTVEYVKTKKASQLIGAVTNVRTKSKEIVQYNVKVRIEMIDNKIRPFDANKFSLIDYQDKMRLRPLSVAYTNLTDKWYFIQLIKNKPKYKSLEKRYKPDIKDTFLDYEFEGITNLTIPINYEAYDEYKISFKNPDKECHESYFEPKDLRKRNINLYFPMLKSTKNATLYYGYTKIADIKLK</sequence>
<evidence type="ECO:0008006" key="3">
    <source>
        <dbReference type="Google" id="ProtNLM"/>
    </source>
</evidence>
<organism evidence="1 2">
    <name type="scientific">Flavivirga spongiicola</name>
    <dbReference type="NCBI Taxonomy" id="421621"/>
    <lineage>
        <taxon>Bacteria</taxon>
        <taxon>Pseudomonadati</taxon>
        <taxon>Bacteroidota</taxon>
        <taxon>Flavobacteriia</taxon>
        <taxon>Flavobacteriales</taxon>
        <taxon>Flavobacteriaceae</taxon>
        <taxon>Flavivirga</taxon>
    </lineage>
</organism>
<keyword evidence="2" id="KW-1185">Reference proteome</keyword>
<dbReference type="RefSeq" id="WP_303305982.1">
    <property type="nucleotide sequence ID" value="NZ_JAODOP010000004.1"/>
</dbReference>
<dbReference type="Proteomes" id="UP001337305">
    <property type="component" value="Unassembled WGS sequence"/>
</dbReference>
<proteinExistence type="predicted"/>
<evidence type="ECO:0000313" key="1">
    <source>
        <dbReference type="EMBL" id="MEF3833642.1"/>
    </source>
</evidence>
<name>A0ABU7XSE1_9FLAO</name>
<reference evidence="1 2" key="1">
    <citation type="submission" date="2022-09" db="EMBL/GenBank/DDBJ databases">
        <title>Genome sequencing of Flavivirga sp. MEBiC05379.</title>
        <authorList>
            <person name="Oh H.-M."/>
            <person name="Kwon K.K."/>
            <person name="Park M.J."/>
            <person name="Yang S.-H."/>
        </authorList>
    </citation>
    <scope>NUCLEOTIDE SEQUENCE [LARGE SCALE GENOMIC DNA]</scope>
    <source>
        <strain evidence="1 2">MEBiC05379</strain>
    </source>
</reference>
<comment type="caution">
    <text evidence="1">The sequence shown here is derived from an EMBL/GenBank/DDBJ whole genome shotgun (WGS) entry which is preliminary data.</text>
</comment>
<gene>
    <name evidence="1" type="ORF">N1F79_10915</name>
</gene>
<dbReference type="EMBL" id="JAODOP010000004">
    <property type="protein sequence ID" value="MEF3833642.1"/>
    <property type="molecule type" value="Genomic_DNA"/>
</dbReference>
<accession>A0ABU7XSE1</accession>
<evidence type="ECO:0000313" key="2">
    <source>
        <dbReference type="Proteomes" id="UP001337305"/>
    </source>
</evidence>
<protein>
    <recommendedName>
        <fullName evidence="3">DUF3868 domain-containing protein</fullName>
    </recommendedName>
</protein>